<gene>
    <name evidence="1" type="ORF">AVDCRST_MAG28-1240</name>
</gene>
<proteinExistence type="predicted"/>
<dbReference type="SUPFAM" id="SSF53649">
    <property type="entry name" value="Alkaline phosphatase-like"/>
    <property type="match status" value="1"/>
</dbReference>
<name>A0A6J4QPM4_9ACTN</name>
<evidence type="ECO:0000313" key="1">
    <source>
        <dbReference type="EMBL" id="CAA9450760.1"/>
    </source>
</evidence>
<organism evidence="1">
    <name type="scientific">uncultured Rubrobacteraceae bacterium</name>
    <dbReference type="NCBI Taxonomy" id="349277"/>
    <lineage>
        <taxon>Bacteria</taxon>
        <taxon>Bacillati</taxon>
        <taxon>Actinomycetota</taxon>
        <taxon>Rubrobacteria</taxon>
        <taxon>Rubrobacterales</taxon>
        <taxon>Rubrobacteraceae</taxon>
        <taxon>environmental samples</taxon>
    </lineage>
</organism>
<sequence length="86" mass="9692">MLLESLDVDDPDPPPVYEGIRTEDHKYVEYGTEDKELYDMNADLYELENRAQAGSPDPDTASRLQERLNALKDCSGQSCRDAEDAP</sequence>
<dbReference type="Gene3D" id="3.40.720.10">
    <property type="entry name" value="Alkaline Phosphatase, subunit A"/>
    <property type="match status" value="1"/>
</dbReference>
<dbReference type="AlphaFoldDB" id="A0A6J4QPM4"/>
<dbReference type="InterPro" id="IPR017850">
    <property type="entry name" value="Alkaline_phosphatase_core_sf"/>
</dbReference>
<protein>
    <submittedName>
        <fullName evidence="1">Uncharacterized protein</fullName>
    </submittedName>
</protein>
<dbReference type="EMBL" id="CADCVE010000029">
    <property type="protein sequence ID" value="CAA9450760.1"/>
    <property type="molecule type" value="Genomic_DNA"/>
</dbReference>
<reference evidence="1" key="1">
    <citation type="submission" date="2020-02" db="EMBL/GenBank/DDBJ databases">
        <authorList>
            <person name="Meier V. D."/>
        </authorList>
    </citation>
    <scope>NUCLEOTIDE SEQUENCE</scope>
    <source>
        <strain evidence="1">AVDCRST_MAG28</strain>
    </source>
</reference>
<accession>A0A6J4QPM4</accession>